<name>A0A2W5FID3_9HYPH</name>
<dbReference type="Pfam" id="PF00005">
    <property type="entry name" value="ABC_tran"/>
    <property type="match status" value="1"/>
</dbReference>
<dbReference type="PANTHER" id="PTHR42734">
    <property type="entry name" value="METAL TRANSPORT SYSTEM ATP-BINDING PROTEIN TM_0124-RELATED"/>
    <property type="match status" value="1"/>
</dbReference>
<evidence type="ECO:0000313" key="9">
    <source>
        <dbReference type="Proteomes" id="UP000249769"/>
    </source>
</evidence>
<dbReference type="PROSITE" id="PS50893">
    <property type="entry name" value="ABC_TRANSPORTER_2"/>
    <property type="match status" value="1"/>
</dbReference>
<dbReference type="Gene3D" id="3.40.50.300">
    <property type="entry name" value="P-loop containing nucleotide triphosphate hydrolases"/>
    <property type="match status" value="1"/>
</dbReference>
<dbReference type="InterPro" id="IPR017871">
    <property type="entry name" value="ABC_transporter-like_CS"/>
</dbReference>
<dbReference type="GO" id="GO:0006829">
    <property type="term" value="P:zinc ion transport"/>
    <property type="evidence" value="ECO:0007669"/>
    <property type="project" value="UniProtKB-KW"/>
</dbReference>
<evidence type="ECO:0000313" key="8">
    <source>
        <dbReference type="EMBL" id="PZP53467.1"/>
    </source>
</evidence>
<protein>
    <submittedName>
        <fullName evidence="8">ABC transporter</fullName>
    </submittedName>
</protein>
<keyword evidence="5" id="KW-0862">Zinc</keyword>
<dbReference type="Proteomes" id="UP000249769">
    <property type="component" value="Unassembled WGS sequence"/>
</dbReference>
<comment type="caution">
    <text evidence="8">The sequence shown here is derived from an EMBL/GenBank/DDBJ whole genome shotgun (WGS) entry which is preliminary data.</text>
</comment>
<dbReference type="PANTHER" id="PTHR42734:SF19">
    <property type="entry name" value="IRON COMPOUNDS ABC TRANSPORTER, ATP-BINDING PROTEIN"/>
    <property type="match status" value="1"/>
</dbReference>
<reference evidence="8 9" key="1">
    <citation type="submission" date="2017-08" db="EMBL/GenBank/DDBJ databases">
        <title>Infants hospitalized years apart are colonized by the same room-sourced microbial strains.</title>
        <authorList>
            <person name="Brooks B."/>
            <person name="Olm M.R."/>
            <person name="Firek B.A."/>
            <person name="Baker R."/>
            <person name="Thomas B.C."/>
            <person name="Morowitz M.J."/>
            <person name="Banfield J.F."/>
        </authorList>
    </citation>
    <scope>NUCLEOTIDE SEQUENCE [LARGE SCALE GENOMIC DNA]</scope>
    <source>
        <strain evidence="8">S2_009_000_R2_73</strain>
    </source>
</reference>
<proteinExistence type="inferred from homology"/>
<gene>
    <name evidence="8" type="ORF">DI595_03460</name>
</gene>
<evidence type="ECO:0000256" key="6">
    <source>
        <dbReference type="ARBA" id="ARBA00023065"/>
    </source>
</evidence>
<evidence type="ECO:0000259" key="7">
    <source>
        <dbReference type="PROSITE" id="PS50893"/>
    </source>
</evidence>
<evidence type="ECO:0000256" key="3">
    <source>
        <dbReference type="ARBA" id="ARBA00022741"/>
    </source>
</evidence>
<dbReference type="GO" id="GO:0016887">
    <property type="term" value="F:ATP hydrolysis activity"/>
    <property type="evidence" value="ECO:0007669"/>
    <property type="project" value="InterPro"/>
</dbReference>
<keyword evidence="3" id="KW-0547">Nucleotide-binding</keyword>
<dbReference type="PROSITE" id="PS00211">
    <property type="entry name" value="ABC_TRANSPORTER_1"/>
    <property type="match status" value="1"/>
</dbReference>
<evidence type="ECO:0000256" key="1">
    <source>
        <dbReference type="ARBA" id="ARBA00005417"/>
    </source>
</evidence>
<evidence type="ECO:0000256" key="2">
    <source>
        <dbReference type="ARBA" id="ARBA00022448"/>
    </source>
</evidence>
<dbReference type="GO" id="GO:0005524">
    <property type="term" value="F:ATP binding"/>
    <property type="evidence" value="ECO:0007669"/>
    <property type="project" value="UniProtKB-KW"/>
</dbReference>
<dbReference type="InterPro" id="IPR050153">
    <property type="entry name" value="Metal_Ion_Import_ABC"/>
</dbReference>
<dbReference type="AlphaFoldDB" id="A0A2W5FID3"/>
<keyword evidence="6" id="KW-0406">Ion transport</keyword>
<sequence>MILKLRALGFGHGRRTIGREVTLAVAKGEVLALLGPNGVGKTTLFKTILGLLPVQAGEVLLDGKALSGWSRRERAKRIAYVPQTHAALFPFTVLDVVLMGRTAHLPAFAAPDGHDRDIALGALAGLGMGHLQDRPYTEVSGGERQMALIARALAQQPEILVMDEPTANLDYGNQLRLLSHIQQLAARGISIILSTHNPDHVFMVADRVALFHDGELIGLGPTAEMLTPEALKQLYGIDVVVGSIDGSEARLCAPRARSSTEGDTDGS</sequence>
<evidence type="ECO:0000256" key="5">
    <source>
        <dbReference type="ARBA" id="ARBA00022906"/>
    </source>
</evidence>
<dbReference type="SUPFAM" id="SSF52540">
    <property type="entry name" value="P-loop containing nucleoside triphosphate hydrolases"/>
    <property type="match status" value="1"/>
</dbReference>
<comment type="similarity">
    <text evidence="1">Belongs to the ABC transporter superfamily.</text>
</comment>
<dbReference type="InterPro" id="IPR003439">
    <property type="entry name" value="ABC_transporter-like_ATP-bd"/>
</dbReference>
<dbReference type="EMBL" id="QFOL01000017">
    <property type="protein sequence ID" value="PZP53467.1"/>
    <property type="molecule type" value="Genomic_DNA"/>
</dbReference>
<keyword evidence="2" id="KW-0813">Transport</keyword>
<dbReference type="SMART" id="SM00382">
    <property type="entry name" value="AAA"/>
    <property type="match status" value="1"/>
</dbReference>
<dbReference type="CDD" id="cd03214">
    <property type="entry name" value="ABC_Iron-Siderophores_B12_Hemin"/>
    <property type="match status" value="1"/>
</dbReference>
<feature type="domain" description="ABC transporter" evidence="7">
    <location>
        <begin position="3"/>
        <end position="238"/>
    </location>
</feature>
<keyword evidence="5" id="KW-0864">Zinc transport</keyword>
<evidence type="ECO:0000256" key="4">
    <source>
        <dbReference type="ARBA" id="ARBA00022840"/>
    </source>
</evidence>
<accession>A0A2W5FID3</accession>
<dbReference type="InterPro" id="IPR003593">
    <property type="entry name" value="AAA+_ATPase"/>
</dbReference>
<keyword evidence="4" id="KW-0067">ATP-binding</keyword>
<dbReference type="InterPro" id="IPR027417">
    <property type="entry name" value="P-loop_NTPase"/>
</dbReference>
<dbReference type="FunFam" id="3.40.50.300:FF:000134">
    <property type="entry name" value="Iron-enterobactin ABC transporter ATP-binding protein"/>
    <property type="match status" value="1"/>
</dbReference>
<organism evidence="8 9">
    <name type="scientific">Agrobacterium fabrum</name>
    <dbReference type="NCBI Taxonomy" id="1176649"/>
    <lineage>
        <taxon>Bacteria</taxon>
        <taxon>Pseudomonadati</taxon>
        <taxon>Pseudomonadota</taxon>
        <taxon>Alphaproteobacteria</taxon>
        <taxon>Hyphomicrobiales</taxon>
        <taxon>Rhizobiaceae</taxon>
        <taxon>Rhizobium/Agrobacterium group</taxon>
        <taxon>Agrobacterium</taxon>
        <taxon>Agrobacterium tumefaciens complex</taxon>
    </lineage>
</organism>